<evidence type="ECO:0000259" key="7">
    <source>
        <dbReference type="Pfam" id="PF01958"/>
    </source>
</evidence>
<dbReference type="Pfam" id="PF03447">
    <property type="entry name" value="NAD_binding_3"/>
    <property type="match status" value="1"/>
</dbReference>
<dbReference type="HAMAP" id="MF_01265">
    <property type="entry name" value="NadX"/>
    <property type="match status" value="1"/>
</dbReference>
<evidence type="ECO:0000256" key="1">
    <source>
        <dbReference type="ARBA" id="ARBA00008331"/>
    </source>
</evidence>
<dbReference type="GO" id="GO:0050661">
    <property type="term" value="F:NADP binding"/>
    <property type="evidence" value="ECO:0007669"/>
    <property type="project" value="UniProtKB-UniRule"/>
</dbReference>
<organism evidence="9 10">
    <name type="scientific">Salipiger thiooxidans</name>
    <dbReference type="NCBI Taxonomy" id="282683"/>
    <lineage>
        <taxon>Bacteria</taxon>
        <taxon>Pseudomonadati</taxon>
        <taxon>Pseudomonadota</taxon>
        <taxon>Alphaproteobacteria</taxon>
        <taxon>Rhodobacterales</taxon>
        <taxon>Roseobacteraceae</taxon>
        <taxon>Salipiger</taxon>
    </lineage>
</organism>
<protein>
    <recommendedName>
        <fullName evidence="6">L-aspartate dehydrogenase</fullName>
        <ecNumber evidence="6">1.4.1.21</ecNumber>
    </recommendedName>
</protein>
<evidence type="ECO:0000256" key="4">
    <source>
        <dbReference type="ARBA" id="ARBA00023002"/>
    </source>
</evidence>
<reference evidence="10" key="1">
    <citation type="submission" date="2016-10" db="EMBL/GenBank/DDBJ databases">
        <authorList>
            <person name="Varghese N."/>
            <person name="Submissions S."/>
        </authorList>
    </citation>
    <scope>NUCLEOTIDE SEQUENCE [LARGE SCALE GENOMIC DNA]</scope>
    <source>
        <strain evidence="10">DSM 10146</strain>
    </source>
</reference>
<keyword evidence="10" id="KW-1185">Reference proteome</keyword>
<dbReference type="OrthoDB" id="8456681at2"/>
<evidence type="ECO:0000256" key="5">
    <source>
        <dbReference type="ARBA" id="ARBA00023027"/>
    </source>
</evidence>
<name>A0A1G7J090_9RHOB</name>
<dbReference type="Gene3D" id="3.40.50.720">
    <property type="entry name" value="NAD(P)-binding Rossmann-like Domain"/>
    <property type="match status" value="1"/>
</dbReference>
<keyword evidence="2 6" id="KW-0662">Pyridine nucleotide biosynthesis</keyword>
<feature type="domain" description="Aspartate dehydrogenase" evidence="7">
    <location>
        <begin position="170"/>
        <end position="256"/>
    </location>
</feature>
<dbReference type="InterPro" id="IPR020626">
    <property type="entry name" value="Asp_DH_prok"/>
</dbReference>
<dbReference type="STRING" id="282683.SAMN04488105_11425"/>
<evidence type="ECO:0000256" key="6">
    <source>
        <dbReference type="HAMAP-Rule" id="MF_01265"/>
    </source>
</evidence>
<evidence type="ECO:0000313" key="10">
    <source>
        <dbReference type="Proteomes" id="UP000198994"/>
    </source>
</evidence>
<dbReference type="InterPro" id="IPR002811">
    <property type="entry name" value="Asp_DH"/>
</dbReference>
<dbReference type="EC" id="1.4.1.21" evidence="6"/>
<comment type="miscellaneous">
    <text evidence="6">The iminoaspartate product is unstable in aqueous solution and can decompose to oxaloacetate and ammonia.</text>
</comment>
<feature type="domain" description="Aspartate/homoserine dehydrogenase NAD-binding" evidence="8">
    <location>
        <begin position="16"/>
        <end position="123"/>
    </location>
</feature>
<dbReference type="PANTHER" id="PTHR31873">
    <property type="entry name" value="L-ASPARTATE DEHYDROGENASE-RELATED"/>
    <property type="match status" value="1"/>
</dbReference>
<dbReference type="PIRSF" id="PIRSF005227">
    <property type="entry name" value="Asp_dh_NAD_syn"/>
    <property type="match status" value="1"/>
</dbReference>
<comment type="function">
    <text evidence="6">Specifically catalyzes the NAD or NADP-dependent dehydrogenation of L-aspartate to iminoaspartate.</text>
</comment>
<proteinExistence type="inferred from homology"/>
<dbReference type="GO" id="GO:0051287">
    <property type="term" value="F:NAD binding"/>
    <property type="evidence" value="ECO:0007669"/>
    <property type="project" value="UniProtKB-UniRule"/>
</dbReference>
<accession>A0A1G7J090</accession>
<dbReference type="AlphaFoldDB" id="A0A1G7J090"/>
<dbReference type="Proteomes" id="UP000198994">
    <property type="component" value="Unassembled WGS sequence"/>
</dbReference>
<evidence type="ECO:0000256" key="2">
    <source>
        <dbReference type="ARBA" id="ARBA00022642"/>
    </source>
</evidence>
<dbReference type="SUPFAM" id="SSF51735">
    <property type="entry name" value="NAD(P)-binding Rossmann-fold domains"/>
    <property type="match status" value="1"/>
</dbReference>
<dbReference type="GO" id="GO:0016639">
    <property type="term" value="F:oxidoreductase activity, acting on the CH-NH2 group of donors, NAD or NADP as acceptor"/>
    <property type="evidence" value="ECO:0007669"/>
    <property type="project" value="UniProtKB-UniRule"/>
</dbReference>
<dbReference type="Gene3D" id="3.30.360.10">
    <property type="entry name" value="Dihydrodipicolinate Reductase, domain 2"/>
    <property type="match status" value="1"/>
</dbReference>
<keyword evidence="3 6" id="KW-0521">NADP</keyword>
<dbReference type="SUPFAM" id="SSF55347">
    <property type="entry name" value="Glyceraldehyde-3-phosphate dehydrogenase-like, C-terminal domain"/>
    <property type="match status" value="1"/>
</dbReference>
<evidence type="ECO:0000256" key="3">
    <source>
        <dbReference type="ARBA" id="ARBA00022857"/>
    </source>
</evidence>
<dbReference type="GO" id="GO:0033735">
    <property type="term" value="F:aspartate dehydrogenase [NAD(P)+] activity"/>
    <property type="evidence" value="ECO:0007669"/>
    <property type="project" value="UniProtKB-EC"/>
</dbReference>
<feature type="binding site" evidence="6">
    <location>
        <position position="192"/>
    </location>
    <ligand>
        <name>NAD(+)</name>
        <dbReference type="ChEBI" id="CHEBI:57540"/>
    </ligand>
</feature>
<feature type="binding site" evidence="6">
    <location>
        <position position="126"/>
    </location>
    <ligand>
        <name>NAD(+)</name>
        <dbReference type="ChEBI" id="CHEBI:57540"/>
    </ligand>
</feature>
<evidence type="ECO:0000259" key="8">
    <source>
        <dbReference type="Pfam" id="PF03447"/>
    </source>
</evidence>
<dbReference type="InterPro" id="IPR005106">
    <property type="entry name" value="Asp/hSer_DH_NAD-bd"/>
</dbReference>
<dbReference type="NCBIfam" id="NF009828">
    <property type="entry name" value="PRK13303.1-3"/>
    <property type="match status" value="1"/>
</dbReference>
<dbReference type="InterPro" id="IPR036291">
    <property type="entry name" value="NAD(P)-bd_dom_sf"/>
</dbReference>
<dbReference type="PANTHER" id="PTHR31873:SF6">
    <property type="entry name" value="ASPARTATE DEHYDROGENASE DOMAIN-CONTAINING PROTEIN"/>
    <property type="match status" value="1"/>
</dbReference>
<dbReference type="InterPro" id="IPR011182">
    <property type="entry name" value="L-Asp_DH"/>
</dbReference>
<comment type="pathway">
    <text evidence="6">Cofactor biosynthesis; NAD(+) biosynthesis; iminoaspartate from L-aspartate (dehydrogenase route): step 1/1.</text>
</comment>
<comment type="catalytic activity">
    <reaction evidence="6">
        <text>L-aspartate + NAD(+) + H2O = oxaloacetate + NH4(+) + NADH + H(+)</text>
        <dbReference type="Rhea" id="RHEA:11788"/>
        <dbReference type="ChEBI" id="CHEBI:15377"/>
        <dbReference type="ChEBI" id="CHEBI:15378"/>
        <dbReference type="ChEBI" id="CHEBI:16452"/>
        <dbReference type="ChEBI" id="CHEBI:28938"/>
        <dbReference type="ChEBI" id="CHEBI:29991"/>
        <dbReference type="ChEBI" id="CHEBI:57540"/>
        <dbReference type="ChEBI" id="CHEBI:57945"/>
        <dbReference type="EC" id="1.4.1.21"/>
    </reaction>
</comment>
<evidence type="ECO:0000313" key="9">
    <source>
        <dbReference type="EMBL" id="SDF18412.1"/>
    </source>
</evidence>
<dbReference type="RefSeq" id="WP_089962368.1">
    <property type="nucleotide sequence ID" value="NZ_FNAV01000014.1"/>
</dbReference>
<feature type="active site" evidence="6">
    <location>
        <position position="221"/>
    </location>
</feature>
<dbReference type="Pfam" id="PF01958">
    <property type="entry name" value="Asp_DH_C"/>
    <property type="match status" value="1"/>
</dbReference>
<comment type="similarity">
    <text evidence="1 6">Belongs to the L-aspartate dehydrogenase family.</text>
</comment>
<keyword evidence="4 6" id="KW-0560">Oxidoreductase</keyword>
<keyword evidence="5 6" id="KW-0520">NAD</keyword>
<comment type="catalytic activity">
    <reaction evidence="6">
        <text>L-aspartate + NADP(+) + H2O = oxaloacetate + NH4(+) + NADPH + H(+)</text>
        <dbReference type="Rhea" id="RHEA:11784"/>
        <dbReference type="ChEBI" id="CHEBI:15377"/>
        <dbReference type="ChEBI" id="CHEBI:15378"/>
        <dbReference type="ChEBI" id="CHEBI:16452"/>
        <dbReference type="ChEBI" id="CHEBI:28938"/>
        <dbReference type="ChEBI" id="CHEBI:29991"/>
        <dbReference type="ChEBI" id="CHEBI:57783"/>
        <dbReference type="ChEBI" id="CHEBI:58349"/>
        <dbReference type="EC" id="1.4.1.21"/>
    </reaction>
</comment>
<sequence>MSAAAADPVWRVGLIGYGAIGQSVARLLLAQPGHALGIVTRSVPAGGFGPGAEALGDLEALLDWRPDAVIEAASADAFAAFAPACLAAGIDIVAASVGALQDAALHERIKCLCDRTGSRLVVPSGAVGGIDHIAAAALRPETRVTYISRKPPAAWVAELATLGLSEAAQKGPVTLFEGDAREAAARYPKNLNAGLTIALAAGFDRTSVQVLADPAATGNTHEIRIEGPLGDSAMRFCNAPDPANPKTSAITAYSLVAATLRHFGTLQ</sequence>
<dbReference type="GO" id="GO:0009435">
    <property type="term" value="P:NAD+ biosynthetic process"/>
    <property type="evidence" value="ECO:0007669"/>
    <property type="project" value="UniProtKB-UniRule"/>
</dbReference>
<dbReference type="EMBL" id="FNAV01000014">
    <property type="protein sequence ID" value="SDF18412.1"/>
    <property type="molecule type" value="Genomic_DNA"/>
</dbReference>
<dbReference type="UniPathway" id="UPA00253">
    <property type="reaction ID" value="UER00456"/>
</dbReference>
<gene>
    <name evidence="6" type="primary">nadX</name>
    <name evidence="9" type="ORF">SAMN04488105_11425</name>
</gene>